<feature type="region of interest" description="Disordered" evidence="2">
    <location>
        <begin position="250"/>
        <end position="273"/>
    </location>
</feature>
<dbReference type="RefSeq" id="WP_186100821.1">
    <property type="nucleotide sequence ID" value="NZ_CADEXM010000005.1"/>
</dbReference>
<evidence type="ECO:0000256" key="2">
    <source>
        <dbReference type="SAM" id="MobiDB-lite"/>
    </source>
</evidence>
<proteinExistence type="predicted"/>
<protein>
    <submittedName>
        <fullName evidence="3">GPO family capsid scaffolding protein</fullName>
    </submittedName>
</protein>
<dbReference type="InterPro" id="IPR009228">
    <property type="entry name" value="Capsid_scaffold_GpO"/>
</dbReference>
<evidence type="ECO:0000256" key="1">
    <source>
        <dbReference type="SAM" id="Coils"/>
    </source>
</evidence>
<organism evidence="3 4">
    <name type="scientific">Burkholderia gladioli</name>
    <name type="common">Pseudomonas marginata</name>
    <name type="synonym">Phytomonas marginata</name>
    <dbReference type="NCBI Taxonomy" id="28095"/>
    <lineage>
        <taxon>Bacteria</taxon>
        <taxon>Pseudomonadati</taxon>
        <taxon>Pseudomonadota</taxon>
        <taxon>Betaproteobacteria</taxon>
        <taxon>Burkholderiales</taxon>
        <taxon>Burkholderiaceae</taxon>
        <taxon>Burkholderia</taxon>
    </lineage>
</organism>
<dbReference type="Proteomes" id="UP001059745">
    <property type="component" value="Chromosome 1"/>
</dbReference>
<reference evidence="3" key="1">
    <citation type="submission" date="2022-09" db="EMBL/GenBank/DDBJ databases">
        <title>Genomic of Burkholderia gladioli.</title>
        <authorList>
            <person name="Wu H."/>
        </authorList>
    </citation>
    <scope>NUCLEOTIDE SEQUENCE</scope>
    <source>
        <strain evidence="3">ZN-S4</strain>
    </source>
</reference>
<evidence type="ECO:0000313" key="4">
    <source>
        <dbReference type="Proteomes" id="UP001059745"/>
    </source>
</evidence>
<keyword evidence="1" id="KW-0175">Coiled coil</keyword>
<accession>A0AB38TW05</accession>
<feature type="coiled-coil region" evidence="1">
    <location>
        <begin position="214"/>
        <end position="248"/>
    </location>
</feature>
<sequence length="273" mass="29377">MAKKSKPFRVAVEGATVDGREIQRDWLTQAAANYDPELYGARMNVEHVKGWAPMSATNPFGAYGDVIALSASVIEDGPLKGKMGLYAEIDPVPELVEMNKKRQKIYTSIEINPSFADTGEAYLVGLAATDDPASLGTEALQFAARRSSNVHSAAHETAIEFEGESDEPSVLSFVKGLFARNRATDETRNADMRQAIEEVAAFSSRFASQQGPVVTQLRVDLDAARQDVTAARKRADDAFAAIEALKEQLSNTDNGAPRRQPATGGSGAILTDV</sequence>
<name>A0AB38TW05_BURGA</name>
<dbReference type="EMBL" id="CP104214">
    <property type="protein sequence ID" value="UWX71941.1"/>
    <property type="molecule type" value="Genomic_DNA"/>
</dbReference>
<gene>
    <name evidence="3" type="ORF">NYZ96_00800</name>
</gene>
<dbReference type="Pfam" id="PF05929">
    <property type="entry name" value="Phage_GPO"/>
    <property type="match status" value="1"/>
</dbReference>
<dbReference type="AlphaFoldDB" id="A0AB38TW05"/>
<evidence type="ECO:0000313" key="3">
    <source>
        <dbReference type="EMBL" id="UWX71941.1"/>
    </source>
</evidence>